<keyword evidence="3" id="KW-0554">One-carbon metabolism</keyword>
<dbReference type="GO" id="GO:0035999">
    <property type="term" value="P:tetrahydrofolate interconversion"/>
    <property type="evidence" value="ECO:0007669"/>
    <property type="project" value="TreeGrafter"/>
</dbReference>
<evidence type="ECO:0000313" key="10">
    <source>
        <dbReference type="EMBL" id="KAH6892491.1"/>
    </source>
</evidence>
<reference evidence="10 11" key="1">
    <citation type="journal article" date="2021" name="Nat. Commun.">
        <title>Genetic determinants of endophytism in the Arabidopsis root mycobiome.</title>
        <authorList>
            <person name="Mesny F."/>
            <person name="Miyauchi S."/>
            <person name="Thiergart T."/>
            <person name="Pickel B."/>
            <person name="Atanasova L."/>
            <person name="Karlsson M."/>
            <person name="Huettel B."/>
            <person name="Barry K.W."/>
            <person name="Haridas S."/>
            <person name="Chen C."/>
            <person name="Bauer D."/>
            <person name="Andreopoulos W."/>
            <person name="Pangilinan J."/>
            <person name="LaButti K."/>
            <person name="Riley R."/>
            <person name="Lipzen A."/>
            <person name="Clum A."/>
            <person name="Drula E."/>
            <person name="Henrissat B."/>
            <person name="Kohler A."/>
            <person name="Grigoriev I.V."/>
            <person name="Martin F.M."/>
            <person name="Hacquard S."/>
        </authorList>
    </citation>
    <scope>NUCLEOTIDE SEQUENCE [LARGE SCALE GENOMIC DNA]</scope>
    <source>
        <strain evidence="10 11">MPI-CAGE-CH-0241</strain>
    </source>
</reference>
<dbReference type="EMBL" id="JAGPYM010000007">
    <property type="protein sequence ID" value="KAH6892491.1"/>
    <property type="molecule type" value="Genomic_DNA"/>
</dbReference>
<keyword evidence="6" id="KW-0560">Oxidoreductase</keyword>
<dbReference type="GO" id="GO:0004488">
    <property type="term" value="F:methylenetetrahydrofolate dehydrogenase (NADP+) activity"/>
    <property type="evidence" value="ECO:0007669"/>
    <property type="project" value="UniProtKB-EC"/>
</dbReference>
<evidence type="ECO:0000256" key="3">
    <source>
        <dbReference type="ARBA" id="ARBA00022563"/>
    </source>
</evidence>
<feature type="domain" description="Tetrahydrofolate dehydrogenase/cyclohydrolase NAD(P)-binding" evidence="9">
    <location>
        <begin position="146"/>
        <end position="299"/>
    </location>
</feature>
<dbReference type="Proteomes" id="UP000777438">
    <property type="component" value="Unassembled WGS sequence"/>
</dbReference>
<evidence type="ECO:0000256" key="4">
    <source>
        <dbReference type="ARBA" id="ARBA00022801"/>
    </source>
</evidence>
<dbReference type="AlphaFoldDB" id="A0A9P8W8F1"/>
<keyword evidence="7" id="KW-0511">Multifunctional enzyme</keyword>
<keyword evidence="5" id="KW-0521">NADP</keyword>
<dbReference type="SUPFAM" id="SSF53223">
    <property type="entry name" value="Aminoacid dehydrogenase-like, N-terminal domain"/>
    <property type="match status" value="1"/>
</dbReference>
<dbReference type="Gene3D" id="3.40.50.10860">
    <property type="entry name" value="Leucine Dehydrogenase, chain A, domain 1"/>
    <property type="match status" value="1"/>
</dbReference>
<evidence type="ECO:0000256" key="1">
    <source>
        <dbReference type="ARBA" id="ARBA00004777"/>
    </source>
</evidence>
<evidence type="ECO:0000259" key="9">
    <source>
        <dbReference type="Pfam" id="PF02882"/>
    </source>
</evidence>
<keyword evidence="4" id="KW-0378">Hydrolase</keyword>
<dbReference type="InterPro" id="IPR020630">
    <property type="entry name" value="THF_DH/CycHdrlase_cat_dom"/>
</dbReference>
<evidence type="ECO:0000256" key="2">
    <source>
        <dbReference type="ARBA" id="ARBA00012859"/>
    </source>
</evidence>
<dbReference type="InterPro" id="IPR020631">
    <property type="entry name" value="THF_DH/CycHdrlase_NAD-bd_dom"/>
</dbReference>
<dbReference type="PANTHER" id="PTHR48099:SF5">
    <property type="entry name" value="C-1-TETRAHYDROFOLATE SYNTHASE, CYTOPLASMIC"/>
    <property type="match status" value="1"/>
</dbReference>
<dbReference type="OrthoDB" id="9992527at2759"/>
<protein>
    <recommendedName>
        <fullName evidence="2">methylenetetrahydrofolate dehydrogenase (NADP(+))</fullName>
        <ecNumber evidence="2">1.5.1.5</ecNumber>
    </recommendedName>
</protein>
<dbReference type="Pfam" id="PF00763">
    <property type="entry name" value="THF_DHG_CYH"/>
    <property type="match status" value="1"/>
</dbReference>
<dbReference type="EC" id="1.5.1.5" evidence="2"/>
<comment type="pathway">
    <text evidence="1">One-carbon metabolism; tetrahydrofolate interconversion.</text>
</comment>
<organism evidence="10 11">
    <name type="scientific">Thelonectria olida</name>
    <dbReference type="NCBI Taxonomy" id="1576542"/>
    <lineage>
        <taxon>Eukaryota</taxon>
        <taxon>Fungi</taxon>
        <taxon>Dikarya</taxon>
        <taxon>Ascomycota</taxon>
        <taxon>Pezizomycotina</taxon>
        <taxon>Sordariomycetes</taxon>
        <taxon>Hypocreomycetidae</taxon>
        <taxon>Hypocreales</taxon>
        <taxon>Nectriaceae</taxon>
        <taxon>Thelonectria</taxon>
    </lineage>
</organism>
<accession>A0A9P8W8F1</accession>
<evidence type="ECO:0000259" key="8">
    <source>
        <dbReference type="Pfam" id="PF00763"/>
    </source>
</evidence>
<keyword evidence="11" id="KW-1185">Reference proteome</keyword>
<feature type="domain" description="Tetrahydrofolate dehydrogenase/cyclohydrolase catalytic" evidence="8">
    <location>
        <begin position="24"/>
        <end position="133"/>
    </location>
</feature>
<evidence type="ECO:0000313" key="11">
    <source>
        <dbReference type="Proteomes" id="UP000777438"/>
    </source>
</evidence>
<sequence>MEDVPFLLPWEAQTPANTAAKLLRGTLVVQDIERWCHQKAHEDGVEPAMAVVFFNTGPDAVDYVEIKAHVAARAGVGYCVYEMSPDASTAEVMAQVQKLNAHPQVHGILIQRPFPEQIDEPKIMASISHFKHIEEYSKGEVNNVAADAIIRLLSRYGIHRAAHHAKIQVAGCGNIITDGFNAHMKRHFPYVDISTSLPNTQKPEHEKEDGRAVDDQSAPRQVILISELHRGPGFIKPSMVSQEVRVIVDLGFYATEKGIIGDLSYSVFDKDDLTIAPTPGGVLPILLWVMMERTIKSKQMLVRGEGGASVRVNDQLVLNHTDGSVIRAICSAGNSGSTSGG</sequence>
<gene>
    <name evidence="10" type="ORF">B0T10DRAFT_511128</name>
</gene>
<proteinExistence type="predicted"/>
<evidence type="ECO:0000256" key="5">
    <source>
        <dbReference type="ARBA" id="ARBA00022857"/>
    </source>
</evidence>
<dbReference type="PANTHER" id="PTHR48099">
    <property type="entry name" value="C-1-TETRAHYDROFOLATE SYNTHASE, CYTOPLASMIC-RELATED"/>
    <property type="match status" value="1"/>
</dbReference>
<dbReference type="GO" id="GO:0005829">
    <property type="term" value="C:cytosol"/>
    <property type="evidence" value="ECO:0007669"/>
    <property type="project" value="TreeGrafter"/>
</dbReference>
<dbReference type="Pfam" id="PF02882">
    <property type="entry name" value="THF_DHG_CYH_C"/>
    <property type="match status" value="1"/>
</dbReference>
<dbReference type="PRINTS" id="PR00085">
    <property type="entry name" value="THFDHDRGNASE"/>
</dbReference>
<dbReference type="InterPro" id="IPR000672">
    <property type="entry name" value="THF_DH/CycHdrlase"/>
</dbReference>
<dbReference type="InterPro" id="IPR046346">
    <property type="entry name" value="Aminoacid_DH-like_N_sf"/>
</dbReference>
<evidence type="ECO:0000256" key="6">
    <source>
        <dbReference type="ARBA" id="ARBA00023002"/>
    </source>
</evidence>
<evidence type="ECO:0000256" key="7">
    <source>
        <dbReference type="ARBA" id="ARBA00023268"/>
    </source>
</evidence>
<dbReference type="GO" id="GO:0004477">
    <property type="term" value="F:methenyltetrahydrofolate cyclohydrolase activity"/>
    <property type="evidence" value="ECO:0007669"/>
    <property type="project" value="TreeGrafter"/>
</dbReference>
<comment type="caution">
    <text evidence="10">The sequence shown here is derived from an EMBL/GenBank/DDBJ whole genome shotgun (WGS) entry which is preliminary data.</text>
</comment>
<name>A0A9P8W8F1_9HYPO</name>
<dbReference type="Gene3D" id="3.40.50.720">
    <property type="entry name" value="NAD(P)-binding Rossmann-like Domain"/>
    <property type="match status" value="1"/>
</dbReference>